<evidence type="ECO:0000256" key="1">
    <source>
        <dbReference type="ARBA" id="ARBA00022801"/>
    </source>
</evidence>
<keyword evidence="4" id="KW-1185">Reference proteome</keyword>
<dbReference type="EMBL" id="VJZA01000005">
    <property type="protein sequence ID" value="TVT24851.1"/>
    <property type="molecule type" value="Genomic_DNA"/>
</dbReference>
<dbReference type="PANTHER" id="PTHR43283">
    <property type="entry name" value="BETA-LACTAMASE-RELATED"/>
    <property type="match status" value="1"/>
</dbReference>
<name>A0A558AKX6_9PSEU</name>
<dbReference type="InterPro" id="IPR050789">
    <property type="entry name" value="Diverse_Enzym_Activities"/>
</dbReference>
<proteinExistence type="predicted"/>
<dbReference type="Proteomes" id="UP000318578">
    <property type="component" value="Unassembled WGS sequence"/>
</dbReference>
<dbReference type="SUPFAM" id="SSF56601">
    <property type="entry name" value="beta-lactamase/transpeptidase-like"/>
    <property type="match status" value="1"/>
</dbReference>
<dbReference type="AlphaFoldDB" id="A0A558AKX6"/>
<sequence>MLANAREDRVFSAAAWSVGTADGVLDRGLLGTRAWEGPPVGEDSLWDLASVTKPIIGLAVMALADRGAIEIDARVTDYLPAWREKAGITVRQLLTHTSGLPGGTPLYREHPTREALLDAIRVGPLRTMPGTRVEYSSQGFIVLGLIAEAAGGAPLDRLVAGLVTGPAGMTATGFTPADTERAVATENCPWRGRVVRGQVHDENAVVLGGICGHAGLFGTLADLEKLGSVLTGGAAPLLKPRTHEAMTATQTEGLALRRGLAWQGLDVPGSPVGTDLGPRSYGHTGFTGTSLWVDPDAGRYFVLLTNRVHPVRTGTGIERVRREFHAAAVKLS</sequence>
<accession>A0A558AKX6</accession>
<organism evidence="3 4">
    <name type="scientific">Amycolatopsis acidiphila</name>
    <dbReference type="NCBI Taxonomy" id="715473"/>
    <lineage>
        <taxon>Bacteria</taxon>
        <taxon>Bacillati</taxon>
        <taxon>Actinomycetota</taxon>
        <taxon>Actinomycetes</taxon>
        <taxon>Pseudonocardiales</taxon>
        <taxon>Pseudonocardiaceae</taxon>
        <taxon>Amycolatopsis</taxon>
    </lineage>
</organism>
<dbReference type="Pfam" id="PF00144">
    <property type="entry name" value="Beta-lactamase"/>
    <property type="match status" value="1"/>
</dbReference>
<dbReference type="InterPro" id="IPR001466">
    <property type="entry name" value="Beta-lactam-related"/>
</dbReference>
<reference evidence="3 4" key="1">
    <citation type="submission" date="2019-07" db="EMBL/GenBank/DDBJ databases">
        <title>New species of Amycolatopsis and Streptomyces.</title>
        <authorList>
            <person name="Duangmal K."/>
            <person name="Teo W.F.A."/>
            <person name="Lipun K."/>
        </authorList>
    </citation>
    <scope>NUCLEOTIDE SEQUENCE [LARGE SCALE GENOMIC DNA]</scope>
    <source>
        <strain evidence="3 4">JCM 30562</strain>
    </source>
</reference>
<evidence type="ECO:0000313" key="3">
    <source>
        <dbReference type="EMBL" id="TVT24851.1"/>
    </source>
</evidence>
<feature type="domain" description="Beta-lactamase-related" evidence="2">
    <location>
        <begin position="13"/>
        <end position="320"/>
    </location>
</feature>
<protein>
    <submittedName>
        <fullName evidence="3">Beta-lactamase family protein</fullName>
    </submittedName>
</protein>
<evidence type="ECO:0000259" key="2">
    <source>
        <dbReference type="Pfam" id="PF00144"/>
    </source>
</evidence>
<dbReference type="PANTHER" id="PTHR43283:SF11">
    <property type="entry name" value="BETA-LACTAMASE-RELATED DOMAIN-CONTAINING PROTEIN"/>
    <property type="match status" value="1"/>
</dbReference>
<comment type="caution">
    <text evidence="3">The sequence shown here is derived from an EMBL/GenBank/DDBJ whole genome shotgun (WGS) entry which is preliminary data.</text>
</comment>
<keyword evidence="1" id="KW-0378">Hydrolase</keyword>
<dbReference type="GO" id="GO:0016787">
    <property type="term" value="F:hydrolase activity"/>
    <property type="evidence" value="ECO:0007669"/>
    <property type="project" value="UniProtKB-KW"/>
</dbReference>
<dbReference type="Gene3D" id="3.40.710.10">
    <property type="entry name" value="DD-peptidase/beta-lactamase superfamily"/>
    <property type="match status" value="1"/>
</dbReference>
<dbReference type="OrthoDB" id="9809635at2"/>
<gene>
    <name evidence="3" type="ORF">FNH06_05325</name>
</gene>
<evidence type="ECO:0000313" key="4">
    <source>
        <dbReference type="Proteomes" id="UP000318578"/>
    </source>
</evidence>
<dbReference type="InterPro" id="IPR012338">
    <property type="entry name" value="Beta-lactam/transpept-like"/>
</dbReference>